<dbReference type="Gene3D" id="3.40.390.10">
    <property type="entry name" value="Collagenase (Catalytic Domain)"/>
    <property type="match status" value="1"/>
</dbReference>
<dbReference type="PANTHER" id="PTHR10942">
    <property type="entry name" value="LEISHMANOLYSIN-LIKE PEPTIDASE"/>
    <property type="match status" value="1"/>
</dbReference>
<dbReference type="OrthoDB" id="61573at2"/>
<evidence type="ECO:0000256" key="3">
    <source>
        <dbReference type="ARBA" id="ARBA00022723"/>
    </source>
</evidence>
<evidence type="ECO:0000256" key="4">
    <source>
        <dbReference type="ARBA" id="ARBA00022801"/>
    </source>
</evidence>
<gene>
    <name evidence="7" type="ORF">Acor_14350</name>
</gene>
<reference evidence="7 8" key="1">
    <citation type="submission" date="2019-10" db="EMBL/GenBank/DDBJ databases">
        <title>Whole genome shotgun sequence of Acrocarpospora corrugata NBRC 13972.</title>
        <authorList>
            <person name="Ichikawa N."/>
            <person name="Kimura A."/>
            <person name="Kitahashi Y."/>
            <person name="Komaki H."/>
            <person name="Oguchi A."/>
        </authorList>
    </citation>
    <scope>NUCLEOTIDE SEQUENCE [LARGE SCALE GENOMIC DNA]</scope>
    <source>
        <strain evidence="7 8">NBRC 13972</strain>
    </source>
</reference>
<dbReference type="Proteomes" id="UP000334990">
    <property type="component" value="Unassembled WGS sequence"/>
</dbReference>
<dbReference type="AlphaFoldDB" id="A0A5M3VUL6"/>
<dbReference type="GO" id="GO:0004222">
    <property type="term" value="F:metalloendopeptidase activity"/>
    <property type="evidence" value="ECO:0007669"/>
    <property type="project" value="InterPro"/>
</dbReference>
<dbReference type="RefSeq" id="WP_155335787.1">
    <property type="nucleotide sequence ID" value="NZ_BAAABN010000042.1"/>
</dbReference>
<name>A0A5M3VUL6_9ACTN</name>
<sequence length="288" mass="30231">MSEFETHMARASSERALALTDTKSPFTIEVRFLGGLSETQKAAFAAAADRWARMIVGDLPDVAIPNLPELPEGLTAEEVIDDIVILAQGAKIDGAGTPQGNVLGQARPLLIRTASHLPAVGTMTFDSFDLDRMEQSGLLHDVIAHEMGHALGFGAGIWGDLHLVEGFGTPDPVFTGTGAGQEFAILLGTGEPHPVPVENVGGPGSVGSHWRESVFGGELMTSRVSTGVGNPLSRLTVAALGDMGYQVDMAAAEPYVLPSPLLLAEIRAVTREVGLFCAVPQVEAPTFI</sequence>
<dbReference type="Pfam" id="PF01457">
    <property type="entry name" value="Peptidase_M8"/>
    <property type="match status" value="1"/>
</dbReference>
<dbReference type="PANTHER" id="PTHR10942:SF0">
    <property type="entry name" value="LEISHMANOLYSIN-LIKE PEPTIDASE"/>
    <property type="match status" value="1"/>
</dbReference>
<dbReference type="InterPro" id="IPR024079">
    <property type="entry name" value="MetalloPept_cat_dom_sf"/>
</dbReference>
<dbReference type="GO" id="GO:0005737">
    <property type="term" value="C:cytoplasm"/>
    <property type="evidence" value="ECO:0007669"/>
    <property type="project" value="TreeGrafter"/>
</dbReference>
<keyword evidence="4" id="KW-0378">Hydrolase</keyword>
<dbReference type="GO" id="GO:0016020">
    <property type="term" value="C:membrane"/>
    <property type="evidence" value="ECO:0007669"/>
    <property type="project" value="InterPro"/>
</dbReference>
<keyword evidence="3" id="KW-0479">Metal-binding</keyword>
<organism evidence="7 8">
    <name type="scientific">Acrocarpospora corrugata</name>
    <dbReference type="NCBI Taxonomy" id="35763"/>
    <lineage>
        <taxon>Bacteria</taxon>
        <taxon>Bacillati</taxon>
        <taxon>Actinomycetota</taxon>
        <taxon>Actinomycetes</taxon>
        <taxon>Streptosporangiales</taxon>
        <taxon>Streptosporangiaceae</taxon>
        <taxon>Acrocarpospora</taxon>
    </lineage>
</organism>
<dbReference type="GO" id="GO:0046872">
    <property type="term" value="F:metal ion binding"/>
    <property type="evidence" value="ECO:0007669"/>
    <property type="project" value="UniProtKB-KW"/>
</dbReference>
<dbReference type="SUPFAM" id="SSF55486">
    <property type="entry name" value="Metalloproteases ('zincins'), catalytic domain"/>
    <property type="match status" value="2"/>
</dbReference>
<evidence type="ECO:0000256" key="6">
    <source>
        <dbReference type="ARBA" id="ARBA00023049"/>
    </source>
</evidence>
<evidence type="ECO:0000256" key="2">
    <source>
        <dbReference type="ARBA" id="ARBA00022670"/>
    </source>
</evidence>
<dbReference type="InterPro" id="IPR001577">
    <property type="entry name" value="Peptidase_M8"/>
</dbReference>
<evidence type="ECO:0000313" key="8">
    <source>
        <dbReference type="Proteomes" id="UP000334990"/>
    </source>
</evidence>
<accession>A0A5M3VUL6</accession>
<comment type="caution">
    <text evidence="7">The sequence shown here is derived from an EMBL/GenBank/DDBJ whole genome shotgun (WGS) entry which is preliminary data.</text>
</comment>
<evidence type="ECO:0000256" key="5">
    <source>
        <dbReference type="ARBA" id="ARBA00022833"/>
    </source>
</evidence>
<comment type="cofactor">
    <cofactor evidence="1">
        <name>Zn(2+)</name>
        <dbReference type="ChEBI" id="CHEBI:29105"/>
    </cofactor>
</comment>
<protein>
    <submittedName>
        <fullName evidence="7">Peptidase</fullName>
    </submittedName>
</protein>
<keyword evidence="2" id="KW-0645">Protease</keyword>
<keyword evidence="6" id="KW-0482">Metalloprotease</keyword>
<dbReference type="GO" id="GO:0006508">
    <property type="term" value="P:proteolysis"/>
    <property type="evidence" value="ECO:0007669"/>
    <property type="project" value="UniProtKB-KW"/>
</dbReference>
<keyword evidence="5" id="KW-0862">Zinc</keyword>
<dbReference type="Gene3D" id="3.90.132.10">
    <property type="entry name" value="Leishmanolysin , domain 2"/>
    <property type="match status" value="1"/>
</dbReference>
<dbReference type="GO" id="GO:0007155">
    <property type="term" value="P:cell adhesion"/>
    <property type="evidence" value="ECO:0007669"/>
    <property type="project" value="InterPro"/>
</dbReference>
<dbReference type="EMBL" id="BLAD01000040">
    <property type="protein sequence ID" value="GER99371.1"/>
    <property type="molecule type" value="Genomic_DNA"/>
</dbReference>
<evidence type="ECO:0000256" key="1">
    <source>
        <dbReference type="ARBA" id="ARBA00001947"/>
    </source>
</evidence>
<proteinExistence type="predicted"/>
<evidence type="ECO:0000313" key="7">
    <source>
        <dbReference type="EMBL" id="GER99371.1"/>
    </source>
</evidence>
<keyword evidence="8" id="KW-1185">Reference proteome</keyword>